<organism evidence="3 4">
    <name type="scientific">Oikopleura dioica</name>
    <name type="common">Tunicate</name>
    <dbReference type="NCBI Taxonomy" id="34765"/>
    <lineage>
        <taxon>Eukaryota</taxon>
        <taxon>Metazoa</taxon>
        <taxon>Chordata</taxon>
        <taxon>Tunicata</taxon>
        <taxon>Appendicularia</taxon>
        <taxon>Copelata</taxon>
        <taxon>Oikopleuridae</taxon>
        <taxon>Oikopleura</taxon>
    </lineage>
</organism>
<protein>
    <submittedName>
        <fullName evidence="3">Oidioi.mRNA.OKI2018_I69.chr2.g4718.t1.cds</fullName>
    </submittedName>
</protein>
<gene>
    <name evidence="3" type="ORF">OKIOD_LOCUS13483</name>
</gene>
<keyword evidence="4" id="KW-1185">Reference proteome</keyword>
<evidence type="ECO:0000313" key="3">
    <source>
        <dbReference type="EMBL" id="CAG5110305.1"/>
    </source>
</evidence>
<feature type="transmembrane region" description="Helical" evidence="2">
    <location>
        <begin position="117"/>
        <end position="135"/>
    </location>
</feature>
<accession>A0ABN7SXU7</accession>
<feature type="region of interest" description="Disordered" evidence="1">
    <location>
        <begin position="182"/>
        <end position="210"/>
    </location>
</feature>
<evidence type="ECO:0000256" key="1">
    <source>
        <dbReference type="SAM" id="MobiDB-lite"/>
    </source>
</evidence>
<dbReference type="Gene3D" id="1.20.140.150">
    <property type="match status" value="1"/>
</dbReference>
<feature type="transmembrane region" description="Helical" evidence="2">
    <location>
        <begin position="9"/>
        <end position="28"/>
    </location>
</feature>
<name>A0ABN7SXU7_OIKDI</name>
<evidence type="ECO:0000256" key="2">
    <source>
        <dbReference type="SAM" id="Phobius"/>
    </source>
</evidence>
<feature type="transmembrane region" description="Helical" evidence="2">
    <location>
        <begin position="85"/>
        <end position="105"/>
    </location>
</feature>
<reference evidence="3 4" key="1">
    <citation type="submission" date="2021-04" db="EMBL/GenBank/DDBJ databases">
        <authorList>
            <person name="Bliznina A."/>
        </authorList>
    </citation>
    <scope>NUCLEOTIDE SEQUENCE [LARGE SCALE GENOMIC DNA]</scope>
</reference>
<feature type="transmembrane region" description="Helical" evidence="2">
    <location>
        <begin position="147"/>
        <end position="167"/>
    </location>
</feature>
<keyword evidence="2" id="KW-1133">Transmembrane helix</keyword>
<keyword evidence="2" id="KW-0472">Membrane</keyword>
<proteinExistence type="predicted"/>
<sequence>MGKIGKKELLLKVLAFVSTALLSISFAFPEWISFPTGETTGIFQNCFSEFESSADASDEENDTVPEPEPEPDCIVKTSEEFENELWTIVPISGGVFLSIIGFVLIGIDNKGRLSKAGAVSQVIGALIYFTGVAVWLSKDYDKPDAQIGWALIVGIIGICMSLIVGLASRLTRLSCNRNQSYETTDETTANPFPEDPVPDTDTIPETHTAM</sequence>
<evidence type="ECO:0000313" key="4">
    <source>
        <dbReference type="Proteomes" id="UP001158576"/>
    </source>
</evidence>
<dbReference type="Proteomes" id="UP001158576">
    <property type="component" value="Chromosome 2"/>
</dbReference>
<dbReference type="EMBL" id="OU015567">
    <property type="protein sequence ID" value="CAG5110305.1"/>
    <property type="molecule type" value="Genomic_DNA"/>
</dbReference>
<keyword evidence="2" id="KW-0812">Transmembrane</keyword>